<dbReference type="SUPFAM" id="SSF51182">
    <property type="entry name" value="RmlC-like cupins"/>
    <property type="match status" value="1"/>
</dbReference>
<keyword evidence="1" id="KW-0805">Transcription regulation</keyword>
<feature type="domain" description="HTH araC/xylS-type" evidence="4">
    <location>
        <begin position="192"/>
        <end position="290"/>
    </location>
</feature>
<dbReference type="CDD" id="cd06999">
    <property type="entry name" value="cupin_HpaA-like_N"/>
    <property type="match status" value="1"/>
</dbReference>
<evidence type="ECO:0000256" key="1">
    <source>
        <dbReference type="ARBA" id="ARBA00023015"/>
    </source>
</evidence>
<evidence type="ECO:0000313" key="5">
    <source>
        <dbReference type="EMBL" id="MBR0801209.1"/>
    </source>
</evidence>
<evidence type="ECO:0000259" key="4">
    <source>
        <dbReference type="PROSITE" id="PS01124"/>
    </source>
</evidence>
<dbReference type="InterPro" id="IPR014710">
    <property type="entry name" value="RmlC-like_jellyroll"/>
</dbReference>
<dbReference type="InterPro" id="IPR018060">
    <property type="entry name" value="HTH_AraC"/>
</dbReference>
<dbReference type="PANTHER" id="PTHR43280:SF32">
    <property type="entry name" value="TRANSCRIPTIONAL REGULATORY PROTEIN"/>
    <property type="match status" value="1"/>
</dbReference>
<dbReference type="SMART" id="SM00342">
    <property type="entry name" value="HTH_ARAC"/>
    <property type="match status" value="1"/>
</dbReference>
<dbReference type="Gene3D" id="1.10.10.60">
    <property type="entry name" value="Homeodomain-like"/>
    <property type="match status" value="1"/>
</dbReference>
<dbReference type="InterPro" id="IPR020449">
    <property type="entry name" value="Tscrpt_reg_AraC-type_HTH"/>
</dbReference>
<name>A0ABS5FWM1_9BRAD</name>
<dbReference type="EMBL" id="JAFCJH010000074">
    <property type="protein sequence ID" value="MBR0801209.1"/>
    <property type="molecule type" value="Genomic_DNA"/>
</dbReference>
<proteinExistence type="predicted"/>
<dbReference type="SUPFAM" id="SSF46689">
    <property type="entry name" value="Homeodomain-like"/>
    <property type="match status" value="1"/>
</dbReference>
<protein>
    <submittedName>
        <fullName evidence="5">Helix-turn-helix domain-containing protein</fullName>
    </submittedName>
</protein>
<dbReference type="InterPro" id="IPR009057">
    <property type="entry name" value="Homeodomain-like_sf"/>
</dbReference>
<evidence type="ECO:0000313" key="6">
    <source>
        <dbReference type="Proteomes" id="UP001315278"/>
    </source>
</evidence>
<keyword evidence="2" id="KW-0238">DNA-binding</keyword>
<accession>A0ABS5FWM1</accession>
<organism evidence="5 6">
    <name type="scientific">Bradyrhizobium jicamae</name>
    <dbReference type="NCBI Taxonomy" id="280332"/>
    <lineage>
        <taxon>Bacteria</taxon>
        <taxon>Pseudomonadati</taxon>
        <taxon>Pseudomonadota</taxon>
        <taxon>Alphaproteobacteria</taxon>
        <taxon>Hyphomicrobiales</taxon>
        <taxon>Nitrobacteraceae</taxon>
        <taxon>Bradyrhizobium</taxon>
    </lineage>
</organism>
<dbReference type="InterPro" id="IPR047264">
    <property type="entry name" value="Cupin_HpaA-like_N"/>
</dbReference>
<dbReference type="Proteomes" id="UP001315278">
    <property type="component" value="Unassembled WGS sequence"/>
</dbReference>
<dbReference type="InterPro" id="IPR011051">
    <property type="entry name" value="RmlC_Cupin_sf"/>
</dbReference>
<dbReference type="Pfam" id="PF12833">
    <property type="entry name" value="HTH_18"/>
    <property type="match status" value="1"/>
</dbReference>
<sequence length="291" mass="32569">MAGSQIPSYVLYGEPSGSAFPDCLHCERVSERSRLHNWTIQPHRHRGLHQFFWIAKGSVVVTSDTYRRALKAPALIMNAPMSVHGFEWEAESDGYVITVPTVSLDNNLPPHTGLLGRLDRSLFLQYSTERTAAVMALKLFEAIDDEYRGRQEGRVQALLCQVGLLALFVIRAAGRRQKSLSEPAHSGVAMGRRFVELVESNYRKHRPLSFYAFRLGVSVTHLGRICRGQFGISSQSILHDRLILEAKRNLAYTSASVADIASDLGFRDAAYFSKFFASQVGDTPSSFRKTF</sequence>
<dbReference type="RefSeq" id="WP_212399110.1">
    <property type="nucleotide sequence ID" value="NZ_JAFCJH010000074.1"/>
</dbReference>
<keyword evidence="3" id="KW-0804">Transcription</keyword>
<reference evidence="6" key="1">
    <citation type="journal article" date="2021" name="ISME J.">
        <title>Evolutionary origin and ecological implication of a unique nif island in free-living Bradyrhizobium lineages.</title>
        <authorList>
            <person name="Tao J."/>
        </authorList>
    </citation>
    <scope>NUCLEOTIDE SEQUENCE [LARGE SCALE GENOMIC DNA]</scope>
    <source>
        <strain evidence="6">SZCCT0434</strain>
    </source>
</reference>
<evidence type="ECO:0000256" key="2">
    <source>
        <dbReference type="ARBA" id="ARBA00023125"/>
    </source>
</evidence>
<dbReference type="PRINTS" id="PR00032">
    <property type="entry name" value="HTHARAC"/>
</dbReference>
<keyword evidence="6" id="KW-1185">Reference proteome</keyword>
<dbReference type="PROSITE" id="PS01124">
    <property type="entry name" value="HTH_ARAC_FAMILY_2"/>
    <property type="match status" value="1"/>
</dbReference>
<gene>
    <name evidence="5" type="ORF">JQ615_38235</name>
</gene>
<evidence type="ECO:0000256" key="3">
    <source>
        <dbReference type="ARBA" id="ARBA00023163"/>
    </source>
</evidence>
<dbReference type="Gene3D" id="2.60.120.10">
    <property type="entry name" value="Jelly Rolls"/>
    <property type="match status" value="1"/>
</dbReference>
<dbReference type="PANTHER" id="PTHR43280">
    <property type="entry name" value="ARAC-FAMILY TRANSCRIPTIONAL REGULATOR"/>
    <property type="match status" value="1"/>
</dbReference>
<comment type="caution">
    <text evidence="5">The sequence shown here is derived from an EMBL/GenBank/DDBJ whole genome shotgun (WGS) entry which is preliminary data.</text>
</comment>